<dbReference type="CDD" id="cd00093">
    <property type="entry name" value="HTH_XRE"/>
    <property type="match status" value="1"/>
</dbReference>
<dbReference type="SUPFAM" id="SSF47413">
    <property type="entry name" value="lambda repressor-like DNA-binding domains"/>
    <property type="match status" value="1"/>
</dbReference>
<dbReference type="RefSeq" id="WP_033869212.1">
    <property type="nucleotide sequence ID" value="NZ_CAWOLK010000040.1"/>
</dbReference>
<evidence type="ECO:0000259" key="1">
    <source>
        <dbReference type="PROSITE" id="PS50943"/>
    </source>
</evidence>
<dbReference type="Pfam" id="PF01381">
    <property type="entry name" value="HTH_3"/>
    <property type="match status" value="1"/>
</dbReference>
<protein>
    <submittedName>
        <fullName evidence="2">Helix-turn-helix domain-containing protein</fullName>
    </submittedName>
</protein>
<proteinExistence type="predicted"/>
<accession>A0A367MBT8</accession>
<dbReference type="SMART" id="SM00530">
    <property type="entry name" value="HTH_XRE"/>
    <property type="match status" value="1"/>
</dbReference>
<dbReference type="PANTHER" id="PTHR33516:SF2">
    <property type="entry name" value="LEXA REPRESSOR-RELATED"/>
    <property type="match status" value="1"/>
</dbReference>
<dbReference type="InterPro" id="IPR010982">
    <property type="entry name" value="Lambda_DNA-bd_dom_sf"/>
</dbReference>
<reference evidence="2 3" key="1">
    <citation type="submission" date="2018-07" db="EMBL/GenBank/DDBJ databases">
        <title>Mechanisms of high-level aminoglycoside resistance among Gram-negative pathogens in Brazil.</title>
        <authorList>
            <person name="Ballaben A.S."/>
            <person name="Darini A.L.C."/>
            <person name="Doi Y."/>
        </authorList>
    </citation>
    <scope>NUCLEOTIDE SEQUENCE [LARGE SCALE GENOMIC DNA]</scope>
    <source>
        <strain evidence="2 3">B2-305</strain>
    </source>
</reference>
<dbReference type="Proteomes" id="UP000253594">
    <property type="component" value="Unassembled WGS sequence"/>
</dbReference>
<sequence length="219" mass="24188">MNTWIETAKKRMRDMGITQSVLAERLGVTQGAVAHWLSGRRSPDVPTLERILKALDLAPLGIRLVAVDDAFDGQSNVAPMLQPSRKPRSYPLISWVAAGERAESPDIFAPGQGEEMIESTENAGENGYWLTVKGKSMVSDGYPSFPPGMAILIRPEGFELVSGKFYVAKHRDGETTFKQYIYDAGTRYLSPLNPAYKLIEMDDDWAIIGRVVDAKLIGL</sequence>
<feature type="domain" description="HTH cro/C1-type" evidence="1">
    <location>
        <begin position="9"/>
        <end position="62"/>
    </location>
</feature>
<dbReference type="InterPro" id="IPR015927">
    <property type="entry name" value="Peptidase_S24_S26A/B/C"/>
</dbReference>
<dbReference type="AlphaFoldDB" id="A0A367MBT8"/>
<evidence type="ECO:0000313" key="2">
    <source>
        <dbReference type="EMBL" id="RCI74829.1"/>
    </source>
</evidence>
<evidence type="ECO:0000313" key="3">
    <source>
        <dbReference type="Proteomes" id="UP000253594"/>
    </source>
</evidence>
<organism evidence="2 3">
    <name type="scientific">Pseudomonas aeruginosa</name>
    <dbReference type="NCBI Taxonomy" id="287"/>
    <lineage>
        <taxon>Bacteria</taxon>
        <taxon>Pseudomonadati</taxon>
        <taxon>Pseudomonadota</taxon>
        <taxon>Gammaproteobacteria</taxon>
        <taxon>Pseudomonadales</taxon>
        <taxon>Pseudomonadaceae</taxon>
        <taxon>Pseudomonas</taxon>
    </lineage>
</organism>
<dbReference type="Gene3D" id="2.10.109.10">
    <property type="entry name" value="Umud Fragment, subunit A"/>
    <property type="match status" value="1"/>
</dbReference>
<dbReference type="SUPFAM" id="SSF51306">
    <property type="entry name" value="LexA/Signal peptidase"/>
    <property type="match status" value="1"/>
</dbReference>
<dbReference type="Pfam" id="PF00717">
    <property type="entry name" value="Peptidase_S24"/>
    <property type="match status" value="1"/>
</dbReference>
<dbReference type="InterPro" id="IPR036286">
    <property type="entry name" value="LexA/Signal_pep-like_sf"/>
</dbReference>
<gene>
    <name evidence="2" type="ORF">DT376_10895</name>
</gene>
<comment type="caution">
    <text evidence="2">The sequence shown here is derived from an EMBL/GenBank/DDBJ whole genome shotgun (WGS) entry which is preliminary data.</text>
</comment>
<dbReference type="Gene3D" id="1.10.260.40">
    <property type="entry name" value="lambda repressor-like DNA-binding domains"/>
    <property type="match status" value="1"/>
</dbReference>
<dbReference type="PROSITE" id="PS50943">
    <property type="entry name" value="HTH_CROC1"/>
    <property type="match status" value="1"/>
</dbReference>
<dbReference type="CDD" id="cd06529">
    <property type="entry name" value="S24_LexA-like"/>
    <property type="match status" value="1"/>
</dbReference>
<dbReference type="GO" id="GO:0003677">
    <property type="term" value="F:DNA binding"/>
    <property type="evidence" value="ECO:0007669"/>
    <property type="project" value="InterPro"/>
</dbReference>
<name>A0A367MBT8_PSEAI</name>
<dbReference type="PANTHER" id="PTHR33516">
    <property type="entry name" value="LEXA REPRESSOR"/>
    <property type="match status" value="1"/>
</dbReference>
<dbReference type="InterPro" id="IPR001387">
    <property type="entry name" value="Cro/C1-type_HTH"/>
</dbReference>
<dbReference type="InterPro" id="IPR039418">
    <property type="entry name" value="LexA-like"/>
</dbReference>
<dbReference type="InterPro" id="IPR050077">
    <property type="entry name" value="LexA_repressor"/>
</dbReference>
<dbReference type="EMBL" id="QORE01000285">
    <property type="protein sequence ID" value="RCI74829.1"/>
    <property type="molecule type" value="Genomic_DNA"/>
</dbReference>